<dbReference type="AlphaFoldDB" id="A0A8T9CIW6"/>
<keyword evidence="4" id="KW-0143">Chaperone</keyword>
<dbReference type="EMBL" id="QGMK01000010">
    <property type="protein sequence ID" value="TVY85381.1"/>
    <property type="molecule type" value="Genomic_DNA"/>
</dbReference>
<dbReference type="Proteomes" id="UP000469558">
    <property type="component" value="Unassembled WGS sequence"/>
</dbReference>
<feature type="compositionally biased region" description="Basic and acidic residues" evidence="7">
    <location>
        <begin position="20"/>
        <end position="35"/>
    </location>
</feature>
<evidence type="ECO:0000259" key="8">
    <source>
        <dbReference type="SMART" id="SM01082"/>
    </source>
</evidence>
<evidence type="ECO:0000256" key="5">
    <source>
        <dbReference type="ARBA" id="ARBA00023242"/>
    </source>
</evidence>
<dbReference type="Pfam" id="PF09649">
    <property type="entry name" value="CHZ"/>
    <property type="match status" value="1"/>
</dbReference>
<protein>
    <submittedName>
        <fullName evidence="9">Histone H2A.Z-specific chaperone CHZ1</fullName>
    </submittedName>
</protein>
<evidence type="ECO:0000313" key="9">
    <source>
        <dbReference type="EMBL" id="TVY85381.1"/>
    </source>
</evidence>
<evidence type="ECO:0000256" key="4">
    <source>
        <dbReference type="ARBA" id="ARBA00023186"/>
    </source>
</evidence>
<dbReference type="SMART" id="SM01082">
    <property type="entry name" value="CHZ"/>
    <property type="match status" value="1"/>
</dbReference>
<evidence type="ECO:0000256" key="1">
    <source>
        <dbReference type="ARBA" id="ARBA00002212"/>
    </source>
</evidence>
<keyword evidence="5" id="KW-0539">Nucleus</keyword>
<evidence type="ECO:0000256" key="3">
    <source>
        <dbReference type="ARBA" id="ARBA00008057"/>
    </source>
</evidence>
<dbReference type="GO" id="GO:0005634">
    <property type="term" value="C:nucleus"/>
    <property type="evidence" value="ECO:0007669"/>
    <property type="project" value="UniProtKB-SubCell"/>
</dbReference>
<dbReference type="OrthoDB" id="2148987at2759"/>
<evidence type="ECO:0000256" key="2">
    <source>
        <dbReference type="ARBA" id="ARBA00004123"/>
    </source>
</evidence>
<comment type="subcellular location">
    <subcellularLocation>
        <location evidence="2">Nucleus</location>
    </subcellularLocation>
</comment>
<feature type="compositionally biased region" description="Acidic residues" evidence="7">
    <location>
        <begin position="89"/>
        <end position="104"/>
    </location>
</feature>
<reference evidence="9 10" key="1">
    <citation type="submission" date="2018-05" db="EMBL/GenBank/DDBJ databases">
        <title>Genome sequencing and assembly of the regulated plant pathogen Lachnellula willkommii and related sister species for the development of diagnostic species identification markers.</title>
        <authorList>
            <person name="Giroux E."/>
            <person name="Bilodeau G."/>
        </authorList>
    </citation>
    <scope>NUCLEOTIDE SEQUENCE [LARGE SCALE GENOMIC DNA]</scope>
    <source>
        <strain evidence="9 10">CBS 268.59</strain>
    </source>
</reference>
<organism evidence="9 10">
    <name type="scientific">Lachnellula suecica</name>
    <dbReference type="NCBI Taxonomy" id="602035"/>
    <lineage>
        <taxon>Eukaryota</taxon>
        <taxon>Fungi</taxon>
        <taxon>Dikarya</taxon>
        <taxon>Ascomycota</taxon>
        <taxon>Pezizomycotina</taxon>
        <taxon>Leotiomycetes</taxon>
        <taxon>Helotiales</taxon>
        <taxon>Lachnaceae</taxon>
        <taxon>Lachnellula</taxon>
    </lineage>
</organism>
<feature type="compositionally biased region" description="Basic and acidic residues" evidence="7">
    <location>
        <begin position="70"/>
        <end position="88"/>
    </location>
</feature>
<evidence type="ECO:0000313" key="10">
    <source>
        <dbReference type="Proteomes" id="UP000469558"/>
    </source>
</evidence>
<feature type="domain" description="Histone chaperone" evidence="8">
    <location>
        <begin position="53"/>
        <end position="90"/>
    </location>
</feature>
<sequence length="111" mass="12271">MADQNGSAKLQENVAPGSDAKGKGKAAEPATHENMEVDDSSSDEEVDEIPVDEPDEDNMEEIDTENIIPDGRRTRGRQIDFAKAAKDLPEEEDDEEDDEEYEAAADDKMEE</sequence>
<comment type="function">
    <text evidence="1">Forms a chaperone-bound H2A.Z-H2B complex that acts as a source for SWR1 complex-dependent H2A to H2A.Z histone replacement in chromatin.</text>
</comment>
<feature type="compositionally biased region" description="Acidic residues" evidence="7">
    <location>
        <begin position="36"/>
        <end position="64"/>
    </location>
</feature>
<evidence type="ECO:0000256" key="6">
    <source>
        <dbReference type="ARBA" id="ARBA00025877"/>
    </source>
</evidence>
<proteinExistence type="inferred from homology"/>
<accession>A0A8T9CIW6</accession>
<feature type="compositionally biased region" description="Polar residues" evidence="7">
    <location>
        <begin position="1"/>
        <end position="10"/>
    </location>
</feature>
<feature type="region of interest" description="Disordered" evidence="7">
    <location>
        <begin position="1"/>
        <end position="111"/>
    </location>
</feature>
<comment type="similarity">
    <text evidence="3">Belongs to the CHZ1 family.</text>
</comment>
<comment type="caution">
    <text evidence="9">The sequence shown here is derived from an EMBL/GenBank/DDBJ whole genome shotgun (WGS) entry which is preliminary data.</text>
</comment>
<gene>
    <name evidence="9" type="primary">CHZ1</name>
    <name evidence="9" type="ORF">LSUE1_G000247</name>
</gene>
<dbReference type="InterPro" id="IPR019098">
    <property type="entry name" value="Histone_chaperone_domain_CHZ"/>
</dbReference>
<name>A0A8T9CIW6_9HELO</name>
<evidence type="ECO:0000256" key="7">
    <source>
        <dbReference type="SAM" id="MobiDB-lite"/>
    </source>
</evidence>
<keyword evidence="10" id="KW-1185">Reference proteome</keyword>
<comment type="subunit">
    <text evidence="6">Forms a heterotrimer with H2A.Z-H2B, stabilizing the association of the histone dimer. Also, with a lower affinity, forms a heterotrimer with H2A-H2B.</text>
</comment>